<dbReference type="RefSeq" id="WP_113887601.1">
    <property type="nucleotide sequence ID" value="NZ_QNRK01000002.1"/>
</dbReference>
<name>A0A366FU16_9HYPH</name>
<dbReference type="InterPro" id="IPR009075">
    <property type="entry name" value="AcylCo_DH/oxidase_C"/>
</dbReference>
<organism evidence="9 10">
    <name type="scientific">Roseiarcus fermentans</name>
    <dbReference type="NCBI Taxonomy" id="1473586"/>
    <lineage>
        <taxon>Bacteria</taxon>
        <taxon>Pseudomonadati</taxon>
        <taxon>Pseudomonadota</taxon>
        <taxon>Alphaproteobacteria</taxon>
        <taxon>Hyphomicrobiales</taxon>
        <taxon>Roseiarcaceae</taxon>
        <taxon>Roseiarcus</taxon>
    </lineage>
</organism>
<dbReference type="GO" id="GO:0050660">
    <property type="term" value="F:flavin adenine dinucleotide binding"/>
    <property type="evidence" value="ECO:0007669"/>
    <property type="project" value="InterPro"/>
</dbReference>
<protein>
    <submittedName>
        <fullName evidence="9">Alkylation response protein AidB-like acyl-CoA dehydrogenase</fullName>
    </submittedName>
</protein>
<dbReference type="PANTHER" id="PTHR42803">
    <property type="entry name" value="ACYL-COA DEHYDROGENASE"/>
    <property type="match status" value="1"/>
</dbReference>
<dbReference type="InterPro" id="IPR006091">
    <property type="entry name" value="Acyl-CoA_Oxase/DH_mid-dom"/>
</dbReference>
<evidence type="ECO:0000256" key="5">
    <source>
        <dbReference type="RuleBase" id="RU362125"/>
    </source>
</evidence>
<keyword evidence="5" id="KW-0560">Oxidoreductase</keyword>
<dbReference type="Pfam" id="PF02770">
    <property type="entry name" value="Acyl-CoA_dh_M"/>
    <property type="match status" value="1"/>
</dbReference>
<dbReference type="InterPro" id="IPR036250">
    <property type="entry name" value="AcylCo_DH-like_C"/>
</dbReference>
<feature type="domain" description="Acyl-CoA oxidase/dehydrogenase middle" evidence="7">
    <location>
        <begin position="161"/>
        <end position="274"/>
    </location>
</feature>
<dbReference type="InterPro" id="IPR046373">
    <property type="entry name" value="Acyl-CoA_Oxase/DH_mid-dom_sf"/>
</dbReference>
<sequence length="597" mass="64173">MDVISREDLEFLLFDWLDVTSLARLDRFSGQTAEDYRAILDLGERIARDAFLPAYKIGDREEPRLTEDGRVLVQPRIADAVRACLDAGLQLATVDAEHGGLQLPATVATAVTANMMAANIAASGFAMLSTGNARVLTSFGTPAQIEAFAAPQFAGKALGTMCLSEPDAGSSLGDIVTRATPDGDDAFGRRYRLAGRKMWISGGGQDIVGNTIHLVLAKIPGADGRLPPGAKANSLFVVPTVLPETLGGARNDVVVAGLNHKMGYRGIPNCLLNFGEGGEGALGWLVGEAGDGMRIMFQMMNEARINVGLGAAALAYRGYLQSRAYAAERRQGRPLGRKAEGAPVPILQHPDVRRMVLAQKAIAEGALALCLYSAKLVDLAEHGGDESERTRAKALLDLLTPVTKTWPSEMGLVANHHAIQIHGGYGYTRDFDLEQIYRDNRLNPIHEGTTGIQALDLLGRKMLFDGFRSFDVFLEEVRATAAEAAKIEGLGPFAAILLGEARRIEALARAEARSEDPARALANATPFLFAFGHLAVGWLWLDMALTAASSDGDDPVRRGKGVACRYFYEYEMPMIAAWLAPLGSRSDLTARVEESLL</sequence>
<proteinExistence type="inferred from homology"/>
<evidence type="ECO:0000259" key="6">
    <source>
        <dbReference type="Pfam" id="PF00441"/>
    </source>
</evidence>
<comment type="cofactor">
    <cofactor evidence="1 5">
        <name>FAD</name>
        <dbReference type="ChEBI" id="CHEBI:57692"/>
    </cofactor>
</comment>
<dbReference type="InterPro" id="IPR037069">
    <property type="entry name" value="AcylCoA_DH/ox_N_sf"/>
</dbReference>
<feature type="domain" description="Acyl-CoA dehydrogenase/oxidase C-terminal" evidence="6">
    <location>
        <begin position="290"/>
        <end position="456"/>
    </location>
</feature>
<evidence type="ECO:0000259" key="8">
    <source>
        <dbReference type="Pfam" id="PF12806"/>
    </source>
</evidence>
<dbReference type="GO" id="GO:0016627">
    <property type="term" value="F:oxidoreductase activity, acting on the CH-CH group of donors"/>
    <property type="evidence" value="ECO:0007669"/>
    <property type="project" value="InterPro"/>
</dbReference>
<comment type="caution">
    <text evidence="9">The sequence shown here is derived from an EMBL/GenBank/DDBJ whole genome shotgun (WGS) entry which is preliminary data.</text>
</comment>
<dbReference type="SUPFAM" id="SSF47203">
    <property type="entry name" value="Acyl-CoA dehydrogenase C-terminal domain-like"/>
    <property type="match status" value="1"/>
</dbReference>
<dbReference type="Gene3D" id="1.20.140.10">
    <property type="entry name" value="Butyryl-CoA Dehydrogenase, subunit A, domain 3"/>
    <property type="match status" value="1"/>
</dbReference>
<dbReference type="Gene3D" id="2.40.110.10">
    <property type="entry name" value="Butyryl-CoA Dehydrogenase, subunit A, domain 2"/>
    <property type="match status" value="1"/>
</dbReference>
<keyword evidence="10" id="KW-1185">Reference proteome</keyword>
<dbReference type="Gene3D" id="1.10.540.10">
    <property type="entry name" value="Acyl-CoA dehydrogenase/oxidase, N-terminal domain"/>
    <property type="match status" value="1"/>
</dbReference>
<reference evidence="9 10" key="1">
    <citation type="submission" date="2018-06" db="EMBL/GenBank/DDBJ databases">
        <title>Genomic Encyclopedia of Type Strains, Phase IV (KMG-IV): sequencing the most valuable type-strain genomes for metagenomic binning, comparative biology and taxonomic classification.</title>
        <authorList>
            <person name="Goeker M."/>
        </authorList>
    </citation>
    <scope>NUCLEOTIDE SEQUENCE [LARGE SCALE GENOMIC DNA]</scope>
    <source>
        <strain evidence="9 10">DSM 24875</strain>
    </source>
</reference>
<evidence type="ECO:0000256" key="2">
    <source>
        <dbReference type="ARBA" id="ARBA00009347"/>
    </source>
</evidence>
<comment type="similarity">
    <text evidence="2 5">Belongs to the acyl-CoA dehydrogenase family.</text>
</comment>
<dbReference type="InterPro" id="IPR052166">
    <property type="entry name" value="Diverse_Acyl-CoA_DH"/>
</dbReference>
<evidence type="ECO:0000256" key="1">
    <source>
        <dbReference type="ARBA" id="ARBA00001974"/>
    </source>
</evidence>
<accession>A0A366FU16</accession>
<dbReference type="PANTHER" id="PTHR42803:SF3">
    <property type="entry name" value="ACYL-COA DEHYDROGENASE-RELATED"/>
    <property type="match status" value="1"/>
</dbReference>
<dbReference type="Proteomes" id="UP000253529">
    <property type="component" value="Unassembled WGS sequence"/>
</dbReference>
<keyword evidence="3 5" id="KW-0285">Flavoprotein</keyword>
<evidence type="ECO:0000256" key="4">
    <source>
        <dbReference type="ARBA" id="ARBA00022827"/>
    </source>
</evidence>
<dbReference type="OrthoDB" id="9807883at2"/>
<dbReference type="EMBL" id="QNRK01000002">
    <property type="protein sequence ID" value="RBP17646.1"/>
    <property type="molecule type" value="Genomic_DNA"/>
</dbReference>
<keyword evidence="4 5" id="KW-0274">FAD</keyword>
<dbReference type="AlphaFoldDB" id="A0A366FU16"/>
<evidence type="ECO:0000313" key="9">
    <source>
        <dbReference type="EMBL" id="RBP17646.1"/>
    </source>
</evidence>
<evidence type="ECO:0000259" key="7">
    <source>
        <dbReference type="Pfam" id="PF02770"/>
    </source>
</evidence>
<gene>
    <name evidence="9" type="ORF">DFR50_102138</name>
</gene>
<dbReference type="Pfam" id="PF00441">
    <property type="entry name" value="Acyl-CoA_dh_1"/>
    <property type="match status" value="1"/>
</dbReference>
<dbReference type="InterPro" id="IPR025878">
    <property type="entry name" value="Acyl-CoA_dh-like_C_dom"/>
</dbReference>
<dbReference type="InterPro" id="IPR009100">
    <property type="entry name" value="AcylCoA_DH/oxidase_NM_dom_sf"/>
</dbReference>
<feature type="domain" description="Acetyl-CoA dehydrogenase-like C-terminal" evidence="8">
    <location>
        <begin position="473"/>
        <end position="589"/>
    </location>
</feature>
<dbReference type="Pfam" id="PF12806">
    <property type="entry name" value="Acyl-CoA_dh_C"/>
    <property type="match status" value="1"/>
</dbReference>
<dbReference type="SUPFAM" id="SSF56645">
    <property type="entry name" value="Acyl-CoA dehydrogenase NM domain-like"/>
    <property type="match status" value="1"/>
</dbReference>
<evidence type="ECO:0000313" key="10">
    <source>
        <dbReference type="Proteomes" id="UP000253529"/>
    </source>
</evidence>
<evidence type="ECO:0000256" key="3">
    <source>
        <dbReference type="ARBA" id="ARBA00022630"/>
    </source>
</evidence>